<dbReference type="InterPro" id="IPR000399">
    <property type="entry name" value="TPP-bd_CS"/>
</dbReference>
<evidence type="ECO:0000256" key="7">
    <source>
        <dbReference type="ARBA" id="ARBA00022793"/>
    </source>
</evidence>
<keyword evidence="8 11" id="KW-0460">Magnesium</keyword>
<dbReference type="PIRSF" id="PIRSF036565">
    <property type="entry name" value="Pyruvt_ip_decrb"/>
    <property type="match status" value="1"/>
</dbReference>
<evidence type="ECO:0000256" key="8">
    <source>
        <dbReference type="ARBA" id="ARBA00022842"/>
    </source>
</evidence>
<evidence type="ECO:0000313" key="17">
    <source>
        <dbReference type="Proteomes" id="UP000199009"/>
    </source>
</evidence>
<dbReference type="FunFam" id="3.40.50.970:FF:000019">
    <property type="entry name" value="Pyruvate decarboxylase isozyme"/>
    <property type="match status" value="1"/>
</dbReference>
<keyword evidence="9 12" id="KW-0786">Thiamine pyrophosphate</keyword>
<dbReference type="InterPro" id="IPR012001">
    <property type="entry name" value="Thiamin_PyroP_enz_TPP-bd_dom"/>
</dbReference>
<comment type="cofactor">
    <cofactor evidence="2">
        <name>thiamine diphosphate</name>
        <dbReference type="ChEBI" id="CHEBI:58937"/>
    </cofactor>
</comment>
<dbReference type="AlphaFoldDB" id="A0A1G7WAJ7"/>
<dbReference type="Pfam" id="PF00205">
    <property type="entry name" value="TPP_enzyme_M"/>
    <property type="match status" value="1"/>
</dbReference>
<name>A0A1G7WAJ7_9MICO</name>
<dbReference type="CDD" id="cd07038">
    <property type="entry name" value="TPP_PYR_PDC_IPDC_like"/>
    <property type="match status" value="1"/>
</dbReference>
<feature type="binding site" evidence="11">
    <location>
        <position position="445"/>
    </location>
    <ligand>
        <name>Mg(2+)</name>
        <dbReference type="ChEBI" id="CHEBI:18420"/>
    </ligand>
</feature>
<evidence type="ECO:0000259" key="15">
    <source>
        <dbReference type="Pfam" id="PF02776"/>
    </source>
</evidence>
<feature type="binding site" evidence="11">
    <location>
        <position position="472"/>
    </location>
    <ligand>
        <name>Mg(2+)</name>
        <dbReference type="ChEBI" id="CHEBI:18420"/>
    </ligand>
</feature>
<dbReference type="RefSeq" id="WP_091487219.1">
    <property type="nucleotide sequence ID" value="NZ_LT629692.1"/>
</dbReference>
<dbReference type="PROSITE" id="PS00187">
    <property type="entry name" value="TPP_ENZYMES"/>
    <property type="match status" value="1"/>
</dbReference>
<comment type="similarity">
    <text evidence="4 12">Belongs to the TPP enzyme family.</text>
</comment>
<feature type="binding site" evidence="11">
    <location>
        <position position="474"/>
    </location>
    <ligand>
        <name>Mg(2+)</name>
        <dbReference type="ChEBI" id="CHEBI:18420"/>
    </ligand>
</feature>
<dbReference type="GO" id="GO:0004737">
    <property type="term" value="F:pyruvate decarboxylase activity"/>
    <property type="evidence" value="ECO:0007669"/>
    <property type="project" value="TreeGrafter"/>
</dbReference>
<dbReference type="CDD" id="cd02005">
    <property type="entry name" value="TPP_PDC_IPDC"/>
    <property type="match status" value="1"/>
</dbReference>
<comment type="cofactor">
    <cofactor evidence="1">
        <name>a metal cation</name>
        <dbReference type="ChEBI" id="CHEBI:25213"/>
    </cofactor>
</comment>
<organism evidence="16 17">
    <name type="scientific">Microbacterium pygmaeum</name>
    <dbReference type="NCBI Taxonomy" id="370764"/>
    <lineage>
        <taxon>Bacteria</taxon>
        <taxon>Bacillati</taxon>
        <taxon>Actinomycetota</taxon>
        <taxon>Actinomycetes</taxon>
        <taxon>Micrococcales</taxon>
        <taxon>Microbacteriaceae</taxon>
        <taxon>Microbacterium</taxon>
    </lineage>
</organism>
<dbReference type="GO" id="GO:0000287">
    <property type="term" value="F:magnesium ion binding"/>
    <property type="evidence" value="ECO:0007669"/>
    <property type="project" value="InterPro"/>
</dbReference>
<dbReference type="PANTHER" id="PTHR43452:SF30">
    <property type="entry name" value="PYRUVATE DECARBOXYLASE ISOZYME 1-RELATED"/>
    <property type="match status" value="1"/>
</dbReference>
<accession>A0A1G7WAJ7</accession>
<proteinExistence type="inferred from homology"/>
<feature type="domain" description="Thiamine pyrophosphate enzyme central" evidence="13">
    <location>
        <begin position="205"/>
        <end position="329"/>
    </location>
</feature>
<dbReference type="PANTHER" id="PTHR43452">
    <property type="entry name" value="PYRUVATE DECARBOXYLASE"/>
    <property type="match status" value="1"/>
</dbReference>
<evidence type="ECO:0000256" key="12">
    <source>
        <dbReference type="RuleBase" id="RU362132"/>
    </source>
</evidence>
<sequence>MTDERLEIPYTVADYLLDRLAEAGVRHLFGVPGDFTLAFLDHVQRHPLIEWVGCANELGAAYAADGYGRMHGLGALSTTFGVGELSAIGAIAGSYAEHVPVLHVVGAPTTATQAAGRATHHTLGDGDFGHFARMTAEVTVDQARLTAAGYSAEIDRVIVAARDRRLPGYLIVPADVSEAPAEPPRQALPQHPAITDPDVVDRFRQAVAARLAAARSVAVLADILVSRMSAEDSLRGLLRLGVPHATLLWGRRVVDESAEAYLGSYLGAASDGAVQTVIEDSDVLVMVGVQFTDLTSGFFSQRIDSARTIEIRGEYATVGGERFEPLAMSAALHAVTSAVREEAEHLQLIPTGAAHRPEDQPRVEVEDEPLGQAALWSEVTRFLRPGDTVLADQGTSFYGMAGHRLPHDVTFVGQPLWAAIGFTLPALLGAALARPDRRPVLLIGDGAAQLTIGELGTLLRHRIPAVIVIVDNAGYTVERAIHGLEEEYNDIARWDWTALVRAMDSEQTATGVRVATHEGLRDALDAARGSESLTLIQAVVPPLDVPPVLRALGAAAANANRPLDR</sequence>
<dbReference type="GO" id="GO:0000949">
    <property type="term" value="P:aromatic amino acid family catabolic process to alcohol via Ehrlich pathway"/>
    <property type="evidence" value="ECO:0007669"/>
    <property type="project" value="TreeGrafter"/>
</dbReference>
<feature type="domain" description="Thiamine pyrophosphate enzyme N-terminal TPP-binding" evidence="15">
    <location>
        <begin position="11"/>
        <end position="120"/>
    </location>
</feature>
<dbReference type="SUPFAM" id="SSF52518">
    <property type="entry name" value="Thiamin diphosphate-binding fold (THDP-binding)"/>
    <property type="match status" value="2"/>
</dbReference>
<evidence type="ECO:0000256" key="10">
    <source>
        <dbReference type="ARBA" id="ARBA00023239"/>
    </source>
</evidence>
<evidence type="ECO:0000256" key="9">
    <source>
        <dbReference type="ARBA" id="ARBA00023052"/>
    </source>
</evidence>
<dbReference type="InterPro" id="IPR011766">
    <property type="entry name" value="TPP_enzyme_TPP-bd"/>
</dbReference>
<keyword evidence="7" id="KW-0210">Decarboxylase</keyword>
<evidence type="ECO:0000256" key="1">
    <source>
        <dbReference type="ARBA" id="ARBA00001920"/>
    </source>
</evidence>
<evidence type="ECO:0000256" key="5">
    <source>
        <dbReference type="ARBA" id="ARBA00020054"/>
    </source>
</evidence>
<dbReference type="InterPro" id="IPR012110">
    <property type="entry name" value="PDC/IPDC-like"/>
</dbReference>
<evidence type="ECO:0000259" key="14">
    <source>
        <dbReference type="Pfam" id="PF02775"/>
    </source>
</evidence>
<keyword evidence="6 11" id="KW-0479">Metal-binding</keyword>
<evidence type="ECO:0000256" key="4">
    <source>
        <dbReference type="ARBA" id="ARBA00007812"/>
    </source>
</evidence>
<dbReference type="SUPFAM" id="SSF52467">
    <property type="entry name" value="DHS-like NAD/FAD-binding domain"/>
    <property type="match status" value="1"/>
</dbReference>
<evidence type="ECO:0000256" key="2">
    <source>
        <dbReference type="ARBA" id="ARBA00001964"/>
    </source>
</evidence>
<protein>
    <recommendedName>
        <fullName evidence="5">Alpha-keto-acid decarboxylase</fullName>
    </recommendedName>
</protein>
<dbReference type="InterPro" id="IPR047213">
    <property type="entry name" value="TPP_PYR_PDC_IPDC-like"/>
</dbReference>
<evidence type="ECO:0000256" key="11">
    <source>
        <dbReference type="PIRSR" id="PIRSR036565-2"/>
    </source>
</evidence>
<comment type="function">
    <text evidence="3">Decarboxylates branched-chain and aromatic alpha-keto acids to aldehydes.</text>
</comment>
<dbReference type="OrthoDB" id="4959782at2"/>
<evidence type="ECO:0000256" key="3">
    <source>
        <dbReference type="ARBA" id="ARBA00002938"/>
    </source>
</evidence>
<evidence type="ECO:0000313" key="16">
    <source>
        <dbReference type="EMBL" id="SDG69033.1"/>
    </source>
</evidence>
<dbReference type="Proteomes" id="UP000199009">
    <property type="component" value="Chromosome I"/>
</dbReference>
<dbReference type="InterPro" id="IPR047214">
    <property type="entry name" value="TPP_PDC_IPDC"/>
</dbReference>
<dbReference type="Gene3D" id="3.40.50.970">
    <property type="match status" value="2"/>
</dbReference>
<feature type="domain" description="Thiamine pyrophosphate enzyme TPP-binding" evidence="14">
    <location>
        <begin position="408"/>
        <end position="537"/>
    </location>
</feature>
<gene>
    <name evidence="16" type="ORF">SAMN04489810_1010</name>
</gene>
<dbReference type="FunFam" id="3.40.50.970:FF:000024">
    <property type="entry name" value="Pyruvate decarboxylase isozyme"/>
    <property type="match status" value="1"/>
</dbReference>
<keyword evidence="17" id="KW-1185">Reference proteome</keyword>
<dbReference type="InterPro" id="IPR029061">
    <property type="entry name" value="THDP-binding"/>
</dbReference>
<dbReference type="Pfam" id="PF02776">
    <property type="entry name" value="TPP_enzyme_N"/>
    <property type="match status" value="1"/>
</dbReference>
<dbReference type="Gene3D" id="3.40.50.1220">
    <property type="entry name" value="TPP-binding domain"/>
    <property type="match status" value="1"/>
</dbReference>
<comment type="cofactor">
    <cofactor evidence="11">
        <name>Mg(2+)</name>
        <dbReference type="ChEBI" id="CHEBI:18420"/>
    </cofactor>
    <text evidence="11">Binds 1 Mg(2+) per subunit.</text>
</comment>
<keyword evidence="10" id="KW-0456">Lyase</keyword>
<keyword evidence="16" id="KW-0670">Pyruvate</keyword>
<reference evidence="16 17" key="1">
    <citation type="submission" date="2016-10" db="EMBL/GenBank/DDBJ databases">
        <authorList>
            <person name="de Groot N.N."/>
        </authorList>
    </citation>
    <scope>NUCLEOTIDE SEQUENCE [LARGE SCALE GENOMIC DNA]</scope>
    <source>
        <strain evidence="16 17">DSM 23142</strain>
    </source>
</reference>
<evidence type="ECO:0000256" key="6">
    <source>
        <dbReference type="ARBA" id="ARBA00022723"/>
    </source>
</evidence>
<dbReference type="EMBL" id="LT629692">
    <property type="protein sequence ID" value="SDG69033.1"/>
    <property type="molecule type" value="Genomic_DNA"/>
</dbReference>
<dbReference type="GO" id="GO:0030976">
    <property type="term" value="F:thiamine pyrophosphate binding"/>
    <property type="evidence" value="ECO:0007669"/>
    <property type="project" value="InterPro"/>
</dbReference>
<dbReference type="InterPro" id="IPR012000">
    <property type="entry name" value="Thiamin_PyroP_enz_cen_dom"/>
</dbReference>
<dbReference type="GO" id="GO:0005829">
    <property type="term" value="C:cytosol"/>
    <property type="evidence" value="ECO:0007669"/>
    <property type="project" value="TreeGrafter"/>
</dbReference>
<dbReference type="Pfam" id="PF02775">
    <property type="entry name" value="TPP_enzyme_C"/>
    <property type="match status" value="1"/>
</dbReference>
<dbReference type="InterPro" id="IPR029035">
    <property type="entry name" value="DHS-like_NAD/FAD-binding_dom"/>
</dbReference>
<evidence type="ECO:0000259" key="13">
    <source>
        <dbReference type="Pfam" id="PF00205"/>
    </source>
</evidence>
<dbReference type="STRING" id="370764.SAMN04489810_1010"/>